<dbReference type="PANTHER" id="PTHR11439:SF478">
    <property type="entry name" value="REVERSE TRANSCRIPTASE TY1_COPIA-TYPE DOMAIN-CONTAINING PROTEIN"/>
    <property type="match status" value="1"/>
</dbReference>
<dbReference type="EMBL" id="CP133612">
    <property type="protein sequence ID" value="WMV10494.1"/>
    <property type="molecule type" value="Genomic_DNA"/>
</dbReference>
<proteinExistence type="predicted"/>
<evidence type="ECO:0000313" key="2">
    <source>
        <dbReference type="Proteomes" id="UP001234989"/>
    </source>
</evidence>
<evidence type="ECO:0000313" key="1">
    <source>
        <dbReference type="EMBL" id="WMV10494.1"/>
    </source>
</evidence>
<accession>A0AAF0TA22</accession>
<name>A0AAF0TA22_SOLVR</name>
<protein>
    <submittedName>
        <fullName evidence="1">Uncharacterized protein</fullName>
    </submittedName>
</protein>
<dbReference type="PANTHER" id="PTHR11439">
    <property type="entry name" value="GAG-POL-RELATED RETROTRANSPOSON"/>
    <property type="match status" value="1"/>
</dbReference>
<organism evidence="1 2">
    <name type="scientific">Solanum verrucosum</name>
    <dbReference type="NCBI Taxonomy" id="315347"/>
    <lineage>
        <taxon>Eukaryota</taxon>
        <taxon>Viridiplantae</taxon>
        <taxon>Streptophyta</taxon>
        <taxon>Embryophyta</taxon>
        <taxon>Tracheophyta</taxon>
        <taxon>Spermatophyta</taxon>
        <taxon>Magnoliopsida</taxon>
        <taxon>eudicotyledons</taxon>
        <taxon>Gunneridae</taxon>
        <taxon>Pentapetalae</taxon>
        <taxon>asterids</taxon>
        <taxon>lamiids</taxon>
        <taxon>Solanales</taxon>
        <taxon>Solanaceae</taxon>
        <taxon>Solanoideae</taxon>
        <taxon>Solaneae</taxon>
        <taxon>Solanum</taxon>
    </lineage>
</organism>
<dbReference type="AlphaFoldDB" id="A0AAF0TA22"/>
<gene>
    <name evidence="1" type="ORF">MTR67_003879</name>
</gene>
<sequence>MRLLYLTTTRPDIAFVVQSLSQFMHSPKRSHMEAALRLVTYVKHATDQPADSFTKGLGRASHVHLMSKLGIKNIYIPPSLRRSVKKLSKCADVP</sequence>
<reference evidence="1" key="1">
    <citation type="submission" date="2023-08" db="EMBL/GenBank/DDBJ databases">
        <title>A de novo genome assembly of Solanum verrucosum Schlechtendal, a Mexican diploid species geographically isolated from the other diploid A-genome species in potato relatives.</title>
        <authorList>
            <person name="Hosaka K."/>
        </authorList>
    </citation>
    <scope>NUCLEOTIDE SEQUENCE</scope>
    <source>
        <tissue evidence="1">Young leaves</tissue>
    </source>
</reference>
<dbReference type="Proteomes" id="UP001234989">
    <property type="component" value="Chromosome 1"/>
</dbReference>
<keyword evidence="2" id="KW-1185">Reference proteome</keyword>